<protein>
    <submittedName>
        <fullName evidence="1">Uncharacterized protein</fullName>
    </submittedName>
</protein>
<dbReference type="EMBL" id="OBMT01000011">
    <property type="protein sequence ID" value="SOC13698.1"/>
    <property type="molecule type" value="Genomic_DNA"/>
</dbReference>
<accession>A0A285SYP2</accession>
<sequence>MRIYAEPKLTAGWVISSATDPHPLRMVWLWQM</sequence>
<dbReference type="AlphaFoldDB" id="A0A285SYP2"/>
<keyword evidence="2" id="KW-1185">Reference proteome</keyword>
<name>A0A285SYP2_9RHOB</name>
<evidence type="ECO:0000313" key="2">
    <source>
        <dbReference type="Proteomes" id="UP000219111"/>
    </source>
</evidence>
<reference evidence="2" key="1">
    <citation type="submission" date="2017-08" db="EMBL/GenBank/DDBJ databases">
        <authorList>
            <person name="Varghese N."/>
            <person name="Submissions S."/>
        </authorList>
    </citation>
    <scope>NUCLEOTIDE SEQUENCE [LARGE SCALE GENOMIC DNA]</scope>
    <source>
        <strain evidence="2">JA276</strain>
    </source>
</reference>
<proteinExistence type="predicted"/>
<dbReference type="Proteomes" id="UP000219111">
    <property type="component" value="Unassembled WGS sequence"/>
</dbReference>
<gene>
    <name evidence="1" type="ORF">SAMN05877831_11123</name>
</gene>
<organism evidence="1 2">
    <name type="scientific">Rhodobacter maris</name>
    <dbReference type="NCBI Taxonomy" id="446682"/>
    <lineage>
        <taxon>Bacteria</taxon>
        <taxon>Pseudomonadati</taxon>
        <taxon>Pseudomonadota</taxon>
        <taxon>Alphaproteobacteria</taxon>
        <taxon>Rhodobacterales</taxon>
        <taxon>Rhodobacter group</taxon>
        <taxon>Rhodobacter</taxon>
    </lineage>
</organism>
<evidence type="ECO:0000313" key="1">
    <source>
        <dbReference type="EMBL" id="SOC13698.1"/>
    </source>
</evidence>